<feature type="transmembrane region" description="Helical" evidence="1">
    <location>
        <begin position="60"/>
        <end position="79"/>
    </location>
</feature>
<feature type="transmembrane region" description="Helical" evidence="1">
    <location>
        <begin position="220"/>
        <end position="244"/>
    </location>
</feature>
<feature type="transmembrane region" description="Helical" evidence="1">
    <location>
        <begin position="189"/>
        <end position="208"/>
    </location>
</feature>
<keyword evidence="1" id="KW-1133">Transmembrane helix</keyword>
<dbReference type="Gene3D" id="1.20.1070.10">
    <property type="entry name" value="Rhodopsin 7-helix transmembrane proteins"/>
    <property type="match status" value="1"/>
</dbReference>
<sequence length="272" mass="31265">MTNCRVKTNFCCNDNASRLRRNTFGGAFPGVLDCIQLVVHAICGLMIMLNFEPWFVLNKILGAVMLSSFTTVVFLYIFLSLNRLLFVVFPVQAKIMWTMTVTWVLLLLAALQFSAVLVLKLMPASNYLFDTKIANWITPDTDSVLSRDTWSYANYIIPFYVVVASICYAIIFSYVKIARRSDLSKPEKLATINTFVSLIAILFAFVYWTFILPCLKAKSLIANFFSLMVWVILNGANPFSYLSFNRRLQRNVHRYFTMNIRRRRIAVAWTTA</sequence>
<dbReference type="Proteomes" id="UP001331761">
    <property type="component" value="Unassembled WGS sequence"/>
</dbReference>
<comment type="caution">
    <text evidence="3">The sequence shown here is derived from an EMBL/GenBank/DDBJ whole genome shotgun (WGS) entry which is preliminary data.</text>
</comment>
<organism evidence="3 4">
    <name type="scientific">Trichostrongylus colubriformis</name>
    <name type="common">Black scour worm</name>
    <dbReference type="NCBI Taxonomy" id="6319"/>
    <lineage>
        <taxon>Eukaryota</taxon>
        <taxon>Metazoa</taxon>
        <taxon>Ecdysozoa</taxon>
        <taxon>Nematoda</taxon>
        <taxon>Chromadorea</taxon>
        <taxon>Rhabditida</taxon>
        <taxon>Rhabditina</taxon>
        <taxon>Rhabditomorpha</taxon>
        <taxon>Strongyloidea</taxon>
        <taxon>Trichostrongylidae</taxon>
        <taxon>Trichostrongylus</taxon>
    </lineage>
</organism>
<dbReference type="Pfam" id="PF10328">
    <property type="entry name" value="7TM_GPCR_Srx"/>
    <property type="match status" value="1"/>
</dbReference>
<evidence type="ECO:0000313" key="3">
    <source>
        <dbReference type="EMBL" id="KAK5969230.1"/>
    </source>
</evidence>
<protein>
    <recommendedName>
        <fullName evidence="2">7TM GPCR serpentine receptor class x (Srx) domain-containing protein</fullName>
    </recommendedName>
</protein>
<gene>
    <name evidence="3" type="ORF">GCK32_015010</name>
</gene>
<keyword evidence="4" id="KW-1185">Reference proteome</keyword>
<feature type="transmembrane region" description="Helical" evidence="1">
    <location>
        <begin position="27"/>
        <end position="48"/>
    </location>
</feature>
<dbReference type="InterPro" id="IPR019430">
    <property type="entry name" value="7TM_GPCR_serpentine_rcpt_Srx"/>
</dbReference>
<evidence type="ECO:0000313" key="4">
    <source>
        <dbReference type="Proteomes" id="UP001331761"/>
    </source>
</evidence>
<feature type="domain" description="7TM GPCR serpentine receptor class x (Srx)" evidence="2">
    <location>
        <begin position="41"/>
        <end position="245"/>
    </location>
</feature>
<name>A0AAN8F209_TRICO</name>
<dbReference type="EMBL" id="WIXE01020410">
    <property type="protein sequence ID" value="KAK5969230.1"/>
    <property type="molecule type" value="Genomic_DNA"/>
</dbReference>
<evidence type="ECO:0000259" key="2">
    <source>
        <dbReference type="Pfam" id="PF10328"/>
    </source>
</evidence>
<dbReference type="AlphaFoldDB" id="A0AAN8F209"/>
<keyword evidence="1" id="KW-0812">Transmembrane</keyword>
<keyword evidence="1" id="KW-0472">Membrane</keyword>
<dbReference type="SUPFAM" id="SSF81321">
    <property type="entry name" value="Family A G protein-coupled receptor-like"/>
    <property type="match status" value="1"/>
</dbReference>
<reference evidence="3 4" key="1">
    <citation type="submission" date="2019-10" db="EMBL/GenBank/DDBJ databases">
        <title>Assembly and Annotation for the nematode Trichostrongylus colubriformis.</title>
        <authorList>
            <person name="Martin J."/>
        </authorList>
    </citation>
    <scope>NUCLEOTIDE SEQUENCE [LARGE SCALE GENOMIC DNA]</scope>
    <source>
        <strain evidence="3">G859</strain>
        <tissue evidence="3">Whole worm</tissue>
    </source>
</reference>
<accession>A0AAN8F209</accession>
<feature type="transmembrane region" description="Helical" evidence="1">
    <location>
        <begin position="155"/>
        <end position="177"/>
    </location>
</feature>
<evidence type="ECO:0000256" key="1">
    <source>
        <dbReference type="SAM" id="Phobius"/>
    </source>
</evidence>
<feature type="transmembrane region" description="Helical" evidence="1">
    <location>
        <begin position="100"/>
        <end position="119"/>
    </location>
</feature>
<dbReference type="PANTHER" id="PTHR23017">
    <property type="entry name" value="SERPENTINE RECEPTOR, CLASS X"/>
    <property type="match status" value="1"/>
</dbReference>
<dbReference type="PANTHER" id="PTHR23017:SF3">
    <property type="entry name" value="G-PROTEIN COUPLED RECEPTORS FAMILY 1 PROFILE DOMAIN-CONTAINING PROTEIN"/>
    <property type="match status" value="1"/>
</dbReference>
<proteinExistence type="predicted"/>